<dbReference type="RefSeq" id="WP_025350006.1">
    <property type="nucleotide sequence ID" value="NZ_CP006850.1"/>
</dbReference>
<feature type="signal peptide" evidence="1">
    <location>
        <begin position="1"/>
        <end position="31"/>
    </location>
</feature>
<feature type="domain" description="AB hydrolase-1" evidence="2">
    <location>
        <begin position="79"/>
        <end position="250"/>
    </location>
</feature>
<organism evidence="3 4">
    <name type="scientific">Nocardia nova SH22a</name>
    <dbReference type="NCBI Taxonomy" id="1415166"/>
    <lineage>
        <taxon>Bacteria</taxon>
        <taxon>Bacillati</taxon>
        <taxon>Actinomycetota</taxon>
        <taxon>Actinomycetes</taxon>
        <taxon>Mycobacteriales</taxon>
        <taxon>Nocardiaceae</taxon>
        <taxon>Nocardia</taxon>
    </lineage>
</organism>
<dbReference type="InterPro" id="IPR029058">
    <property type="entry name" value="AB_hydrolase_fold"/>
</dbReference>
<dbReference type="Gene3D" id="3.40.50.1820">
    <property type="entry name" value="alpha/beta hydrolase"/>
    <property type="match status" value="1"/>
</dbReference>
<dbReference type="SUPFAM" id="SSF53474">
    <property type="entry name" value="alpha/beta-Hydrolases"/>
    <property type="match status" value="1"/>
</dbReference>
<dbReference type="AlphaFoldDB" id="W5TMV5"/>
<dbReference type="Pfam" id="PF12697">
    <property type="entry name" value="Abhydrolase_6"/>
    <property type="match status" value="1"/>
</dbReference>
<dbReference type="OrthoDB" id="4276066at2"/>
<keyword evidence="3" id="KW-0378">Hydrolase</keyword>
<dbReference type="eggNOG" id="COG2267">
    <property type="taxonomic scope" value="Bacteria"/>
</dbReference>
<reference evidence="3 4" key="1">
    <citation type="journal article" date="2014" name="Appl. Environ. Microbiol.">
        <title>Insights into the Microbial Degradation of Rubber and Gutta-Percha by Analysis of the Complete Genome of Nocardia nova SH22a.</title>
        <authorList>
            <person name="Luo Q."/>
            <person name="Hiessl S."/>
            <person name="Poehlein A."/>
            <person name="Daniel R."/>
            <person name="Steinbuchel A."/>
        </authorList>
    </citation>
    <scope>NUCLEOTIDE SEQUENCE [LARGE SCALE GENOMIC DNA]</scope>
    <source>
        <strain evidence="3">SH22a</strain>
    </source>
</reference>
<evidence type="ECO:0000256" key="1">
    <source>
        <dbReference type="SAM" id="SignalP"/>
    </source>
</evidence>
<name>W5TMV5_9NOCA</name>
<dbReference type="STRING" id="1415166.NONO_c37870"/>
<keyword evidence="1" id="KW-0732">Signal</keyword>
<dbReference type="HOGENOM" id="CLU_058851_0_0_11"/>
<dbReference type="EMBL" id="CP006850">
    <property type="protein sequence ID" value="AHH18571.1"/>
    <property type="molecule type" value="Genomic_DNA"/>
</dbReference>
<accession>W5TMV5</accession>
<evidence type="ECO:0000313" key="3">
    <source>
        <dbReference type="EMBL" id="AHH18571.1"/>
    </source>
</evidence>
<evidence type="ECO:0000313" key="4">
    <source>
        <dbReference type="Proteomes" id="UP000019150"/>
    </source>
</evidence>
<dbReference type="KEGG" id="nno:NONO_c37870"/>
<evidence type="ECO:0000259" key="2">
    <source>
        <dbReference type="Pfam" id="PF12697"/>
    </source>
</evidence>
<protein>
    <submittedName>
        <fullName evidence="3">Alpha/beta hydrolase family protein</fullName>
    </submittedName>
</protein>
<feature type="chain" id="PRO_5039184965" evidence="1">
    <location>
        <begin position="32"/>
        <end position="320"/>
    </location>
</feature>
<dbReference type="GO" id="GO:0016787">
    <property type="term" value="F:hydrolase activity"/>
    <property type="evidence" value="ECO:0007669"/>
    <property type="project" value="UniProtKB-KW"/>
</dbReference>
<dbReference type="InterPro" id="IPR000073">
    <property type="entry name" value="AB_hydrolase_1"/>
</dbReference>
<keyword evidence="4" id="KW-1185">Reference proteome</keyword>
<dbReference type="PATRIC" id="fig|1415166.3.peg.3885"/>
<proteinExistence type="predicted"/>
<dbReference type="Proteomes" id="UP000019150">
    <property type="component" value="Chromosome"/>
</dbReference>
<sequence>MNVPHIRRPRHRLRHAVLGAAAVLGTVIAAAAQQIAPANAAPAPAPAAATATQQFSVLGGQLTGRYRLAEHPRPGAPILVLIHGGGEGSEYYDAPGHSVLDLAARSGYSAFALDRPGYHGSASLGFPSDSDHGLFDATAARLDDAITEIWRTHGGSASGVVVHGSSIGGAIALTLASRWSAEHARGEQHWPLLGLAVTDVAQQPQPWAVTAWRATPPVQTFTIGGLSAPRPELLEIVGGWTENWSRIASSITVPVHYRLAQFDELWISRPDLIDQFAAALRTSSPSVDAATTADAFHPIGNSPAADSYNAQFVQFVGRFG</sequence>
<gene>
    <name evidence="3" type="ORF">NONO_c37870</name>
</gene>